<keyword evidence="4" id="KW-1185">Reference proteome</keyword>
<dbReference type="InParanoid" id="C1E5P4"/>
<dbReference type="Proteomes" id="UP000002009">
    <property type="component" value="Chromosome 5"/>
</dbReference>
<keyword evidence="1" id="KW-0175">Coiled coil</keyword>
<evidence type="ECO:0000256" key="2">
    <source>
        <dbReference type="SAM" id="MobiDB-lite"/>
    </source>
</evidence>
<proteinExistence type="predicted"/>
<evidence type="ECO:0000313" key="3">
    <source>
        <dbReference type="EMBL" id="ACO63669.1"/>
    </source>
</evidence>
<dbReference type="OMA" id="CANNEVQ"/>
<name>C1E5P4_MICCC</name>
<evidence type="ECO:0000313" key="4">
    <source>
        <dbReference type="Proteomes" id="UP000002009"/>
    </source>
</evidence>
<accession>C1E5P4</accession>
<dbReference type="RefSeq" id="XP_002502411.1">
    <property type="nucleotide sequence ID" value="XM_002502365.1"/>
</dbReference>
<dbReference type="GeneID" id="8243319"/>
<organism evidence="3 4">
    <name type="scientific">Micromonas commoda (strain RCC299 / NOUM17 / CCMP2709)</name>
    <name type="common">Picoplanktonic green alga</name>
    <dbReference type="NCBI Taxonomy" id="296587"/>
    <lineage>
        <taxon>Eukaryota</taxon>
        <taxon>Viridiplantae</taxon>
        <taxon>Chlorophyta</taxon>
        <taxon>Mamiellophyceae</taxon>
        <taxon>Mamiellales</taxon>
        <taxon>Mamiellaceae</taxon>
        <taxon>Micromonas</taxon>
    </lineage>
</organism>
<dbReference type="OrthoDB" id="10641660at2759"/>
<dbReference type="EMBL" id="CP001326">
    <property type="protein sequence ID" value="ACO63669.1"/>
    <property type="molecule type" value="Genomic_DNA"/>
</dbReference>
<feature type="compositionally biased region" description="Polar residues" evidence="2">
    <location>
        <begin position="513"/>
        <end position="530"/>
    </location>
</feature>
<evidence type="ECO:0000256" key="1">
    <source>
        <dbReference type="SAM" id="Coils"/>
    </source>
</evidence>
<gene>
    <name evidence="3" type="ORF">MICPUN_58387</name>
</gene>
<protein>
    <submittedName>
        <fullName evidence="3">Uncharacterized protein</fullName>
    </submittedName>
</protein>
<feature type="coiled-coil region" evidence="1">
    <location>
        <begin position="368"/>
        <end position="395"/>
    </location>
</feature>
<reference evidence="3 4" key="1">
    <citation type="journal article" date="2009" name="Science">
        <title>Green evolution and dynamic adaptations revealed by genomes of the marine picoeukaryotes Micromonas.</title>
        <authorList>
            <person name="Worden A.Z."/>
            <person name="Lee J.H."/>
            <person name="Mock T."/>
            <person name="Rouze P."/>
            <person name="Simmons M.P."/>
            <person name="Aerts A.L."/>
            <person name="Allen A.E."/>
            <person name="Cuvelier M.L."/>
            <person name="Derelle E."/>
            <person name="Everett M.V."/>
            <person name="Foulon E."/>
            <person name="Grimwood J."/>
            <person name="Gundlach H."/>
            <person name="Henrissat B."/>
            <person name="Napoli C."/>
            <person name="McDonald S.M."/>
            <person name="Parker M.S."/>
            <person name="Rombauts S."/>
            <person name="Salamov A."/>
            <person name="Von Dassow P."/>
            <person name="Badger J.H."/>
            <person name="Coutinho P.M."/>
            <person name="Demir E."/>
            <person name="Dubchak I."/>
            <person name="Gentemann C."/>
            <person name="Eikrem W."/>
            <person name="Gready J.E."/>
            <person name="John U."/>
            <person name="Lanier W."/>
            <person name="Lindquist E.A."/>
            <person name="Lucas S."/>
            <person name="Mayer K.F."/>
            <person name="Moreau H."/>
            <person name="Not F."/>
            <person name="Otillar R."/>
            <person name="Panaud O."/>
            <person name="Pangilinan J."/>
            <person name="Paulsen I."/>
            <person name="Piegu B."/>
            <person name="Poliakov A."/>
            <person name="Robbens S."/>
            <person name="Schmutz J."/>
            <person name="Toulza E."/>
            <person name="Wyss T."/>
            <person name="Zelensky A."/>
            <person name="Zhou K."/>
            <person name="Armbrust E.V."/>
            <person name="Bhattacharya D."/>
            <person name="Goodenough U.W."/>
            <person name="Van de Peer Y."/>
            <person name="Grigoriev I.V."/>
        </authorList>
    </citation>
    <scope>NUCLEOTIDE SEQUENCE [LARGE SCALE GENOMIC DNA]</scope>
    <source>
        <strain evidence="4">RCC299 / NOUM17</strain>
    </source>
</reference>
<dbReference type="AlphaFoldDB" id="C1E5P4"/>
<sequence>MSTTACPIVIKVPVHTGYRRATLPSVAARLQAREKPERKAVTEEDRVAAFIAFRTARIPPLSDATHVPSHGNLTQTFDFDPQKDARRELLVAAAQARKAATAALHNKRVNEQRSSAIRMKTTIEHYTRSTINRRLKEAEALRESRLRAKAIKAKAFIDRVDHVAERNDARKAELQAQYERKLEAAAQKRERRLANRQFAAADATARAKSIALERSRESETIARRLSDRIFGAAHRRDAQLDIVASKAAFFNERAVRVAEHKRAARVLDARVIAAGIQSKQAAADYLRSLDLRLRQQRAALTNERAAIVVERQRLSQHIQPMVAGAKLRAEQFMASERRSEVIFDIQNRAHKFIRRAVVTCANNEVQNRRLSEYKRANLEERLAAAERRKGELLLCGVSMAGGGPSPTRHPGAAGFKRVSSPALSESMSLALRIDGFALTPPQGAPARRPASAIGVMNTAHAVHAIAPRPDRPVTARGLNRLTTRAAHDSVTSEESAKSSDDDSYDDGVIVFQTPEQQTSRPSTRGSSRHTASGGENDWTHVSAPVSPTASSA</sequence>
<dbReference type="KEGG" id="mis:MICPUN_58387"/>
<feature type="compositionally biased region" description="Low complexity" evidence="2">
    <location>
        <begin position="541"/>
        <end position="552"/>
    </location>
</feature>
<feature type="region of interest" description="Disordered" evidence="2">
    <location>
        <begin position="482"/>
        <end position="552"/>
    </location>
</feature>